<feature type="domain" description="Glycosyl transferase family 1" evidence="2">
    <location>
        <begin position="169"/>
        <end position="327"/>
    </location>
</feature>
<dbReference type="EMBL" id="FXTH01000004">
    <property type="protein sequence ID" value="SMO50913.1"/>
    <property type="molecule type" value="Genomic_DNA"/>
</dbReference>
<dbReference type="Gene3D" id="3.40.50.2000">
    <property type="entry name" value="Glycogen Phosphorylase B"/>
    <property type="match status" value="2"/>
</dbReference>
<dbReference type="FunFam" id="3.40.50.2000:FF:000119">
    <property type="entry name" value="Glycosyl transferase group 1"/>
    <property type="match status" value="1"/>
</dbReference>
<dbReference type="InterPro" id="IPR001296">
    <property type="entry name" value="Glyco_trans_1"/>
</dbReference>
<dbReference type="Pfam" id="PF00534">
    <property type="entry name" value="Glycos_transf_1"/>
    <property type="match status" value="1"/>
</dbReference>
<organism evidence="4 5">
    <name type="scientific">Fodinibius sediminis</name>
    <dbReference type="NCBI Taxonomy" id="1214077"/>
    <lineage>
        <taxon>Bacteria</taxon>
        <taxon>Pseudomonadati</taxon>
        <taxon>Balneolota</taxon>
        <taxon>Balneolia</taxon>
        <taxon>Balneolales</taxon>
        <taxon>Balneolaceae</taxon>
        <taxon>Fodinibius</taxon>
    </lineage>
</organism>
<evidence type="ECO:0000313" key="4">
    <source>
        <dbReference type="EMBL" id="SMO50913.1"/>
    </source>
</evidence>
<dbReference type="AlphaFoldDB" id="A0A521BUR8"/>
<gene>
    <name evidence="4" type="ORF">SAMN06265218_10460</name>
</gene>
<dbReference type="GO" id="GO:0016757">
    <property type="term" value="F:glycosyltransferase activity"/>
    <property type="evidence" value="ECO:0007669"/>
    <property type="project" value="InterPro"/>
</dbReference>
<sequence>MTETPVVINGHFRKQDVTGVQRYAREVVRGFRQKAYPHRYVEPPASIASNTLRQLWMQTVMPLKIRGDELLWSPTNIGPVFNENQVITLHDISDQLYPQWFEDRYTRWRSLILPPLLKRVKGIITVSEYSKRTINEQFPQTKGKVQVIYNGVRTDHFYPREQEETDALRKGFNLQKPFILTVGSIDPRKNIDGILEAWNRLPADITEEVELVIAGGSIHTFSFEVDRDIAESVRFLGYVSDDVLPGLYSAAELFVYPSLFEGFGLPVLEAMACGTPVVTSNTSALKELAQGYALTVNPRKPEEIAGAIDHMIGSEELCEDLAHRGQQYAQGFQWNAAADKTYEYLVQKYRE</sequence>
<evidence type="ECO:0000259" key="3">
    <source>
        <dbReference type="Pfam" id="PF13439"/>
    </source>
</evidence>
<evidence type="ECO:0000313" key="5">
    <source>
        <dbReference type="Proteomes" id="UP000317593"/>
    </source>
</evidence>
<dbReference type="Proteomes" id="UP000317593">
    <property type="component" value="Unassembled WGS sequence"/>
</dbReference>
<dbReference type="InterPro" id="IPR028098">
    <property type="entry name" value="Glyco_trans_4-like_N"/>
</dbReference>
<keyword evidence="5" id="KW-1185">Reference proteome</keyword>
<feature type="domain" description="Glycosyltransferase subfamily 4-like N-terminal" evidence="3">
    <location>
        <begin position="86"/>
        <end position="155"/>
    </location>
</feature>
<dbReference type="PANTHER" id="PTHR46401:SF2">
    <property type="entry name" value="GLYCOSYLTRANSFERASE WBBK-RELATED"/>
    <property type="match status" value="1"/>
</dbReference>
<dbReference type="RefSeq" id="WP_142713583.1">
    <property type="nucleotide sequence ID" value="NZ_FXTH01000004.1"/>
</dbReference>
<evidence type="ECO:0000259" key="2">
    <source>
        <dbReference type="Pfam" id="PF00534"/>
    </source>
</evidence>
<dbReference type="Pfam" id="PF13439">
    <property type="entry name" value="Glyco_transf_4"/>
    <property type="match status" value="1"/>
</dbReference>
<dbReference type="CDD" id="cd03809">
    <property type="entry name" value="GT4_MtfB-like"/>
    <property type="match status" value="1"/>
</dbReference>
<name>A0A521BUR8_9BACT</name>
<accession>A0A521BUR8</accession>
<protein>
    <submittedName>
        <fullName evidence="4">Glycosyltransferase involved in cell wall bisynthesis</fullName>
    </submittedName>
</protein>
<keyword evidence="1 4" id="KW-0808">Transferase</keyword>
<dbReference type="SUPFAM" id="SSF53756">
    <property type="entry name" value="UDP-Glycosyltransferase/glycogen phosphorylase"/>
    <property type="match status" value="1"/>
</dbReference>
<dbReference type="OrthoDB" id="9801609at2"/>
<reference evidence="4 5" key="1">
    <citation type="submission" date="2017-05" db="EMBL/GenBank/DDBJ databases">
        <authorList>
            <person name="Varghese N."/>
            <person name="Submissions S."/>
        </authorList>
    </citation>
    <scope>NUCLEOTIDE SEQUENCE [LARGE SCALE GENOMIC DNA]</scope>
    <source>
        <strain evidence="4 5">DSM 21194</strain>
    </source>
</reference>
<dbReference type="PANTHER" id="PTHR46401">
    <property type="entry name" value="GLYCOSYLTRANSFERASE WBBK-RELATED"/>
    <property type="match status" value="1"/>
</dbReference>
<dbReference type="GO" id="GO:0009103">
    <property type="term" value="P:lipopolysaccharide biosynthetic process"/>
    <property type="evidence" value="ECO:0007669"/>
    <property type="project" value="TreeGrafter"/>
</dbReference>
<evidence type="ECO:0000256" key="1">
    <source>
        <dbReference type="ARBA" id="ARBA00022679"/>
    </source>
</evidence>
<proteinExistence type="predicted"/>